<dbReference type="CDD" id="cd06587">
    <property type="entry name" value="VOC"/>
    <property type="match status" value="1"/>
</dbReference>
<evidence type="ECO:0000313" key="3">
    <source>
        <dbReference type="Proteomes" id="UP000050454"/>
    </source>
</evidence>
<dbReference type="Gene3D" id="3.10.180.10">
    <property type="entry name" value="2,3-Dihydroxybiphenyl 1,2-Dioxygenase, domain 1"/>
    <property type="match status" value="1"/>
</dbReference>
<dbReference type="STRING" id="1605367.AFM12_18220"/>
<accession>A0A0P7C4A5</accession>
<dbReference type="PATRIC" id="fig|1605367.3.peg.1080"/>
<dbReference type="InterPro" id="IPR037523">
    <property type="entry name" value="VOC_core"/>
</dbReference>
<name>A0A0P7C4A5_9BACT</name>
<dbReference type="EMBL" id="LGTQ01000015">
    <property type="protein sequence ID" value="KPM46712.1"/>
    <property type="molecule type" value="Genomic_DNA"/>
</dbReference>
<feature type="domain" description="VOC" evidence="1">
    <location>
        <begin position="3"/>
        <end position="114"/>
    </location>
</feature>
<reference evidence="2 3" key="1">
    <citation type="submission" date="2015-07" db="EMBL/GenBank/DDBJ databases">
        <title>The draft genome sequence of Leadbetterella sp. JN14-9.</title>
        <authorList>
            <person name="Liu Y."/>
            <person name="Du J."/>
            <person name="Shao Z."/>
        </authorList>
    </citation>
    <scope>NUCLEOTIDE SEQUENCE [LARGE SCALE GENOMIC DNA]</scope>
    <source>
        <strain evidence="2 3">JN14-9</strain>
    </source>
</reference>
<protein>
    <submittedName>
        <fullName evidence="2">Bleomycin resistance protein</fullName>
    </submittedName>
</protein>
<evidence type="ECO:0000313" key="2">
    <source>
        <dbReference type="EMBL" id="KPM46712.1"/>
    </source>
</evidence>
<gene>
    <name evidence="2" type="ORF">AFM12_18220</name>
</gene>
<dbReference type="Pfam" id="PF00903">
    <property type="entry name" value="Glyoxalase"/>
    <property type="match status" value="1"/>
</dbReference>
<dbReference type="OrthoDB" id="4548523at2"/>
<evidence type="ECO:0000259" key="1">
    <source>
        <dbReference type="PROSITE" id="PS51819"/>
    </source>
</evidence>
<keyword evidence="3" id="KW-1185">Reference proteome</keyword>
<dbReference type="InterPro" id="IPR004360">
    <property type="entry name" value="Glyas_Fos-R_dOase_dom"/>
</dbReference>
<dbReference type="Proteomes" id="UP000050454">
    <property type="component" value="Unassembled WGS sequence"/>
</dbReference>
<dbReference type="AlphaFoldDB" id="A0A0P7C4A5"/>
<sequence length="120" mass="13648">MLGLRTAIYKVNQLAEAKAWYSKAFQKEPYFDEPFYVGFEIGGYELGLMPDSQKAVEKSANVHVLWGVEDIHKEFERLIAQGATVWEEPENVGGELMVATLKDPWGNLLGLIYNPYFKTT</sequence>
<dbReference type="InterPro" id="IPR029068">
    <property type="entry name" value="Glyas_Bleomycin-R_OHBP_Dase"/>
</dbReference>
<dbReference type="PROSITE" id="PS51819">
    <property type="entry name" value="VOC"/>
    <property type="match status" value="1"/>
</dbReference>
<dbReference type="RefSeq" id="WP_055151468.1">
    <property type="nucleotide sequence ID" value="NZ_JXSZ01000015.1"/>
</dbReference>
<dbReference type="SUPFAM" id="SSF54593">
    <property type="entry name" value="Glyoxalase/Bleomycin resistance protein/Dihydroxybiphenyl dioxygenase"/>
    <property type="match status" value="1"/>
</dbReference>
<comment type="caution">
    <text evidence="2">The sequence shown here is derived from an EMBL/GenBank/DDBJ whole genome shotgun (WGS) entry which is preliminary data.</text>
</comment>
<proteinExistence type="predicted"/>
<organism evidence="2 3">
    <name type="scientific">Jiulongibacter sediminis</name>
    <dbReference type="NCBI Taxonomy" id="1605367"/>
    <lineage>
        <taxon>Bacteria</taxon>
        <taxon>Pseudomonadati</taxon>
        <taxon>Bacteroidota</taxon>
        <taxon>Cytophagia</taxon>
        <taxon>Cytophagales</taxon>
        <taxon>Leadbetterellaceae</taxon>
        <taxon>Jiulongibacter</taxon>
    </lineage>
</organism>